<name>A0A3A2Z966_9EURO</name>
<feature type="region of interest" description="Disordered" evidence="1">
    <location>
        <begin position="190"/>
        <end position="215"/>
    </location>
</feature>
<comment type="caution">
    <text evidence="2">The sequence shown here is derived from an EMBL/GenBank/DDBJ whole genome shotgun (WGS) entry which is preliminary data.</text>
</comment>
<dbReference type="EMBL" id="MVGC01000381">
    <property type="protein sequence ID" value="RJE19668.1"/>
    <property type="molecule type" value="Genomic_DNA"/>
</dbReference>
<accession>A0A3A2Z966</accession>
<protein>
    <submittedName>
        <fullName evidence="2">Uncharacterized protein</fullName>
    </submittedName>
</protein>
<dbReference type="AlphaFoldDB" id="A0A3A2Z966"/>
<feature type="region of interest" description="Disordered" evidence="1">
    <location>
        <begin position="231"/>
        <end position="254"/>
    </location>
</feature>
<dbReference type="Proteomes" id="UP000266188">
    <property type="component" value="Unassembled WGS sequence"/>
</dbReference>
<feature type="compositionally biased region" description="Polar residues" evidence="1">
    <location>
        <begin position="23"/>
        <end position="40"/>
    </location>
</feature>
<sequence length="254" mass="29245">MKLTDWRSRFSFLQHQRQEHAASPQNEQPPATPDQGTSQAKPRELRGLELGFEMPYVNEEIAELLKTTDHMLTQLHEVERLRQLKDPVMNADERKWASSTIKDMANAIRDVTVLVEPTRVEQETRNGKLSLGRQLLWVYRDSRRARDMTRRLLACHHSLMTVLNHFQHLDIPESAIAHELETDMSSDIALSRQSDRRRPSSEFPGPTDDGVEGIGPKIDYEMLNLLSWRRSKGSSTQVNPHPGHNAEKRDISLE</sequence>
<gene>
    <name evidence="2" type="ORF">PHISCL_07988</name>
</gene>
<evidence type="ECO:0000313" key="3">
    <source>
        <dbReference type="Proteomes" id="UP000266188"/>
    </source>
</evidence>
<proteinExistence type="predicted"/>
<dbReference type="STRING" id="2070753.A0A3A2Z966"/>
<feature type="region of interest" description="Disordered" evidence="1">
    <location>
        <begin position="15"/>
        <end position="41"/>
    </location>
</feature>
<evidence type="ECO:0000256" key="1">
    <source>
        <dbReference type="SAM" id="MobiDB-lite"/>
    </source>
</evidence>
<evidence type="ECO:0000313" key="2">
    <source>
        <dbReference type="EMBL" id="RJE19668.1"/>
    </source>
</evidence>
<dbReference type="OrthoDB" id="3800389at2759"/>
<organism evidence="2 3">
    <name type="scientific">Aspergillus sclerotialis</name>
    <dbReference type="NCBI Taxonomy" id="2070753"/>
    <lineage>
        <taxon>Eukaryota</taxon>
        <taxon>Fungi</taxon>
        <taxon>Dikarya</taxon>
        <taxon>Ascomycota</taxon>
        <taxon>Pezizomycotina</taxon>
        <taxon>Eurotiomycetes</taxon>
        <taxon>Eurotiomycetidae</taxon>
        <taxon>Eurotiales</taxon>
        <taxon>Aspergillaceae</taxon>
        <taxon>Aspergillus</taxon>
        <taxon>Aspergillus subgen. Polypaecilum</taxon>
    </lineage>
</organism>
<reference evidence="3" key="1">
    <citation type="submission" date="2017-02" db="EMBL/GenBank/DDBJ databases">
        <authorList>
            <person name="Tafer H."/>
            <person name="Lopandic K."/>
        </authorList>
    </citation>
    <scope>NUCLEOTIDE SEQUENCE [LARGE SCALE GENOMIC DNA]</scope>
    <source>
        <strain evidence="3">CBS 366.77</strain>
    </source>
</reference>
<feature type="compositionally biased region" description="Basic and acidic residues" evidence="1">
    <location>
        <begin position="244"/>
        <end position="254"/>
    </location>
</feature>
<keyword evidence="3" id="KW-1185">Reference proteome</keyword>